<dbReference type="GO" id="GO:0008270">
    <property type="term" value="F:zinc ion binding"/>
    <property type="evidence" value="ECO:0007669"/>
    <property type="project" value="UniProtKB-KW"/>
</dbReference>
<evidence type="ECO:0000256" key="1">
    <source>
        <dbReference type="ARBA" id="ARBA00004370"/>
    </source>
</evidence>
<dbReference type="CDD" id="cd16454">
    <property type="entry name" value="RING-H2_PA-TM-RING"/>
    <property type="match status" value="1"/>
</dbReference>
<reference evidence="9" key="1">
    <citation type="journal article" date="2020" name="Nature">
        <title>Giant virus diversity and host interactions through global metagenomics.</title>
        <authorList>
            <person name="Schulz F."/>
            <person name="Roux S."/>
            <person name="Paez-Espino D."/>
            <person name="Jungbluth S."/>
            <person name="Walsh D.A."/>
            <person name="Denef V.J."/>
            <person name="McMahon K.D."/>
            <person name="Konstantinidis K.T."/>
            <person name="Eloe-Fadrosh E.A."/>
            <person name="Kyrpides N.C."/>
            <person name="Woyke T."/>
        </authorList>
    </citation>
    <scope>NUCLEOTIDE SEQUENCE</scope>
    <source>
        <strain evidence="9">GVMAG-M-3300010158-60</strain>
    </source>
</reference>
<evidence type="ECO:0000256" key="3">
    <source>
        <dbReference type="ARBA" id="ARBA00022723"/>
    </source>
</evidence>
<dbReference type="Pfam" id="PF13639">
    <property type="entry name" value="zf-RING_2"/>
    <property type="match status" value="1"/>
</dbReference>
<comment type="subcellular location">
    <subcellularLocation>
        <location evidence="1">Membrane</location>
    </subcellularLocation>
</comment>
<dbReference type="InterPro" id="IPR001841">
    <property type="entry name" value="Znf_RING"/>
</dbReference>
<keyword evidence="5" id="KW-0862">Zinc</keyword>
<dbReference type="Gene3D" id="3.30.40.10">
    <property type="entry name" value="Zinc/RING finger domain, C3HC4 (zinc finger)"/>
    <property type="match status" value="1"/>
</dbReference>
<accession>A0A6C0BC70</accession>
<keyword evidence="7" id="KW-0472">Membrane</keyword>
<evidence type="ECO:0000259" key="8">
    <source>
        <dbReference type="PROSITE" id="PS50089"/>
    </source>
</evidence>
<dbReference type="EMBL" id="MN739108">
    <property type="protein sequence ID" value="QHS89331.1"/>
    <property type="molecule type" value="Genomic_DNA"/>
</dbReference>
<name>A0A6C0BC70_9ZZZZ</name>
<keyword evidence="2" id="KW-0812">Transmembrane</keyword>
<keyword evidence="3" id="KW-0479">Metal-binding</keyword>
<organism evidence="9">
    <name type="scientific">viral metagenome</name>
    <dbReference type="NCBI Taxonomy" id="1070528"/>
    <lineage>
        <taxon>unclassified sequences</taxon>
        <taxon>metagenomes</taxon>
        <taxon>organismal metagenomes</taxon>
    </lineage>
</organism>
<evidence type="ECO:0000256" key="6">
    <source>
        <dbReference type="ARBA" id="ARBA00022989"/>
    </source>
</evidence>
<evidence type="ECO:0000256" key="2">
    <source>
        <dbReference type="ARBA" id="ARBA00022692"/>
    </source>
</evidence>
<keyword evidence="4" id="KW-0863">Zinc-finger</keyword>
<dbReference type="AlphaFoldDB" id="A0A6C0BC70"/>
<dbReference type="SMART" id="SM00184">
    <property type="entry name" value="RING"/>
    <property type="match status" value="1"/>
</dbReference>
<dbReference type="SUPFAM" id="SSF57850">
    <property type="entry name" value="RING/U-box"/>
    <property type="match status" value="1"/>
</dbReference>
<evidence type="ECO:0000256" key="7">
    <source>
        <dbReference type="ARBA" id="ARBA00023136"/>
    </source>
</evidence>
<protein>
    <recommendedName>
        <fullName evidence="8">RING-type domain-containing protein</fullName>
    </recommendedName>
</protein>
<evidence type="ECO:0000256" key="5">
    <source>
        <dbReference type="ARBA" id="ARBA00022833"/>
    </source>
</evidence>
<dbReference type="PANTHER" id="PTHR46539:SF1">
    <property type="entry name" value="E3 UBIQUITIN-PROTEIN LIGASE ATL42"/>
    <property type="match status" value="1"/>
</dbReference>
<evidence type="ECO:0000256" key="4">
    <source>
        <dbReference type="ARBA" id="ARBA00022771"/>
    </source>
</evidence>
<dbReference type="GO" id="GO:0016020">
    <property type="term" value="C:membrane"/>
    <property type="evidence" value="ECO:0007669"/>
    <property type="project" value="UniProtKB-SubCell"/>
</dbReference>
<dbReference type="PANTHER" id="PTHR46539">
    <property type="entry name" value="E3 UBIQUITIN-PROTEIN LIGASE ATL42"/>
    <property type="match status" value="1"/>
</dbReference>
<proteinExistence type="predicted"/>
<keyword evidence="6" id="KW-1133">Transmembrane helix</keyword>
<dbReference type="PROSITE" id="PS50089">
    <property type="entry name" value="ZF_RING_2"/>
    <property type="match status" value="1"/>
</dbReference>
<evidence type="ECO:0000313" key="9">
    <source>
        <dbReference type="EMBL" id="QHS89331.1"/>
    </source>
</evidence>
<dbReference type="InterPro" id="IPR013083">
    <property type="entry name" value="Znf_RING/FYVE/PHD"/>
</dbReference>
<feature type="domain" description="RING-type" evidence="8">
    <location>
        <begin position="16"/>
        <end position="58"/>
    </location>
</feature>
<sequence length="199" mass="23014">MEGTELFDLFGEEGFCPVCQTALEDGERVRAVAKCQHLFHAKCLEPWLETNNTCPLCRIEIFEEEHLTIQDIGAHIQQIQAQIQELRRARQRKFITWVVWAGVAKKLRLAATFEAQRTLLNRYLKDDPIHINGIPCIQNPVATRTQLVRDIAALKVELCNYVSEDVRDTRIQTWPEIIQCKGHVQAFAEEEADFQTIWI</sequence>